<dbReference type="RefSeq" id="WP_191283634.1">
    <property type="nucleotide sequence ID" value="NZ_BNAI01000005.1"/>
</dbReference>
<dbReference type="GO" id="GO:0071972">
    <property type="term" value="F:peptidoglycan L,D-transpeptidase activity"/>
    <property type="evidence" value="ECO:0007669"/>
    <property type="project" value="TreeGrafter"/>
</dbReference>
<reference evidence="3" key="1">
    <citation type="journal article" date="2014" name="Int. J. Syst. Evol. Microbiol.">
        <title>Complete genome sequence of Corynebacterium casei LMG S-19264T (=DSM 44701T), isolated from a smear-ripened cheese.</title>
        <authorList>
            <consortium name="US DOE Joint Genome Institute (JGI-PGF)"/>
            <person name="Walter F."/>
            <person name="Albersmeier A."/>
            <person name="Kalinowski J."/>
            <person name="Ruckert C."/>
        </authorList>
    </citation>
    <scope>NUCLEOTIDE SEQUENCE</scope>
    <source>
        <strain evidence="3">CGMCC 1.16548</strain>
    </source>
</reference>
<accession>A0A8J3GRY2</accession>
<dbReference type="Pfam" id="PF00905">
    <property type="entry name" value="Transpeptidase"/>
    <property type="match status" value="1"/>
</dbReference>
<reference evidence="3" key="2">
    <citation type="submission" date="2020-09" db="EMBL/GenBank/DDBJ databases">
        <authorList>
            <person name="Sun Q."/>
            <person name="Zhou Y."/>
        </authorList>
    </citation>
    <scope>NUCLEOTIDE SEQUENCE</scope>
    <source>
        <strain evidence="3">CGMCC 1.16548</strain>
    </source>
</reference>
<gene>
    <name evidence="3" type="ORF">GCM10011600_22720</name>
</gene>
<dbReference type="InterPro" id="IPR012338">
    <property type="entry name" value="Beta-lactam/transpept-like"/>
</dbReference>
<dbReference type="EMBL" id="BNAI01000005">
    <property type="protein sequence ID" value="GHF21316.1"/>
    <property type="molecule type" value="Genomic_DNA"/>
</dbReference>
<keyword evidence="4" id="KW-1185">Reference proteome</keyword>
<dbReference type="InterPro" id="IPR054120">
    <property type="entry name" value="PBPA_dimer"/>
</dbReference>
<proteinExistence type="predicted"/>
<dbReference type="GO" id="GO:0008658">
    <property type="term" value="F:penicillin binding"/>
    <property type="evidence" value="ECO:0007669"/>
    <property type="project" value="InterPro"/>
</dbReference>
<evidence type="ECO:0000313" key="4">
    <source>
        <dbReference type="Proteomes" id="UP000617531"/>
    </source>
</evidence>
<dbReference type="GO" id="GO:0051301">
    <property type="term" value="P:cell division"/>
    <property type="evidence" value="ECO:0007669"/>
    <property type="project" value="UniProtKB-KW"/>
</dbReference>
<dbReference type="InterPro" id="IPR001460">
    <property type="entry name" value="PCN-bd_Tpept"/>
</dbReference>
<dbReference type="Gene3D" id="3.90.1310.10">
    <property type="entry name" value="Penicillin-binding protein 2a (Domain 2)"/>
    <property type="match status" value="1"/>
</dbReference>
<dbReference type="Gene3D" id="3.40.710.10">
    <property type="entry name" value="DD-peptidase/beta-lactamase superfamily"/>
    <property type="match status" value="1"/>
</dbReference>
<keyword evidence="3" id="KW-0132">Cell division</keyword>
<protein>
    <submittedName>
        <fullName evidence="3">Cell division protein FtsI</fullName>
    </submittedName>
</protein>
<dbReference type="AlphaFoldDB" id="A0A8J3GRY2"/>
<feature type="domain" description="Penicillin-binding protein transpeptidase" evidence="1">
    <location>
        <begin position="155"/>
        <end position="475"/>
    </location>
</feature>
<keyword evidence="3" id="KW-0131">Cell cycle</keyword>
<evidence type="ECO:0000259" key="2">
    <source>
        <dbReference type="Pfam" id="PF21922"/>
    </source>
</evidence>
<comment type="caution">
    <text evidence="3">The sequence shown here is derived from an EMBL/GenBank/DDBJ whole genome shotgun (WGS) entry which is preliminary data.</text>
</comment>
<dbReference type="InterPro" id="IPR050515">
    <property type="entry name" value="Beta-lactam/transpept"/>
</dbReference>
<evidence type="ECO:0000313" key="3">
    <source>
        <dbReference type="EMBL" id="GHF21316.1"/>
    </source>
</evidence>
<sequence length="480" mass="50427">MNTQLRRVSTFVLLMFLALFVSTTVIQFFQQGNLQADGRNARSIYASFQTERGQILVDGQPIAYSEPVDDRYNYQRVYPAGPIYSTVTGYFSVQPSAGGLESELNSFLTGNSDAQFLDRLNAILTGRDPQGASVELTIDPVVQQAAWDALGDNTGAVVAIDPKTGAILALVSKPSYDPNSLAVHDPDQVQSSYEALLADPGDPLIDRGIAGDLNPPGSTFKLVVAAAALESGQYTPDSTFPNPTSIDLPGTTTPITNSADSNCGGGGEASIATALRLSCNIPFAQLAGALGDDVIREQAEEFGFGSSFDIPMPSEPSQYPPTESEAETWLTGFGQASVRASPLQMAMVSAAIANGGTLMQPTLVESIVAPDLSVLESLEPQVYSTPLSAQNAALMTQMMVAGVSNGVANNARISGVEVAGKTGTAENGQGEPYTLWFTGFAPANDPRVAVAVVLEDRRTGFGNLLAAPIARSVMEAVLSR</sequence>
<name>A0A8J3GRY2_9MICO</name>
<dbReference type="PANTHER" id="PTHR30627:SF24">
    <property type="entry name" value="PENICILLIN-BINDING PROTEIN 4B"/>
    <property type="match status" value="1"/>
</dbReference>
<dbReference type="SUPFAM" id="SSF56601">
    <property type="entry name" value="beta-lactamase/transpeptidase-like"/>
    <property type="match status" value="1"/>
</dbReference>
<dbReference type="GO" id="GO:0005886">
    <property type="term" value="C:plasma membrane"/>
    <property type="evidence" value="ECO:0007669"/>
    <property type="project" value="TreeGrafter"/>
</dbReference>
<feature type="domain" description="Penicillin binding protein A dimerisation" evidence="2">
    <location>
        <begin position="52"/>
        <end position="134"/>
    </location>
</feature>
<dbReference type="PANTHER" id="PTHR30627">
    <property type="entry name" value="PEPTIDOGLYCAN D,D-TRANSPEPTIDASE"/>
    <property type="match status" value="1"/>
</dbReference>
<dbReference type="GO" id="GO:0071555">
    <property type="term" value="P:cell wall organization"/>
    <property type="evidence" value="ECO:0007669"/>
    <property type="project" value="TreeGrafter"/>
</dbReference>
<dbReference type="Pfam" id="PF21922">
    <property type="entry name" value="PBP_dimer_2"/>
    <property type="match status" value="1"/>
</dbReference>
<organism evidence="3 4">
    <name type="scientific">Pseudolysinimonas yzui</name>
    <dbReference type="NCBI Taxonomy" id="2708254"/>
    <lineage>
        <taxon>Bacteria</taxon>
        <taxon>Bacillati</taxon>
        <taxon>Actinomycetota</taxon>
        <taxon>Actinomycetes</taxon>
        <taxon>Micrococcales</taxon>
        <taxon>Microbacteriaceae</taxon>
        <taxon>Pseudolysinimonas</taxon>
    </lineage>
</organism>
<dbReference type="Proteomes" id="UP000617531">
    <property type="component" value="Unassembled WGS sequence"/>
</dbReference>
<evidence type="ECO:0000259" key="1">
    <source>
        <dbReference type="Pfam" id="PF00905"/>
    </source>
</evidence>